<evidence type="ECO:0000256" key="7">
    <source>
        <dbReference type="SAM" id="MobiDB-lite"/>
    </source>
</evidence>
<organism evidence="10 11">
    <name type="scientific">Neisseria animalis</name>
    <dbReference type="NCBI Taxonomy" id="492"/>
    <lineage>
        <taxon>Bacteria</taxon>
        <taxon>Pseudomonadati</taxon>
        <taxon>Pseudomonadota</taxon>
        <taxon>Betaproteobacteria</taxon>
        <taxon>Neisseriales</taxon>
        <taxon>Neisseriaceae</taxon>
        <taxon>Neisseria</taxon>
    </lineage>
</organism>
<dbReference type="KEGG" id="naq:D0T90_00320"/>
<dbReference type="GO" id="GO:0005886">
    <property type="term" value="C:plasma membrane"/>
    <property type="evidence" value="ECO:0007669"/>
    <property type="project" value="TreeGrafter"/>
</dbReference>
<dbReference type="FunFam" id="1.10.1060.10:FF:000015">
    <property type="entry name" value="Cytochrome c oxidase accessory protein CcoG"/>
    <property type="match status" value="1"/>
</dbReference>
<evidence type="ECO:0000256" key="2">
    <source>
        <dbReference type="ARBA" id="ARBA00022485"/>
    </source>
</evidence>
<keyword evidence="3" id="KW-0479">Metal-binding</keyword>
<evidence type="ECO:0000256" key="6">
    <source>
        <dbReference type="ARBA" id="ARBA00023014"/>
    </source>
</evidence>
<dbReference type="NCBIfam" id="TIGR02745">
    <property type="entry name" value="ccoG_rdxA_fixG"/>
    <property type="match status" value="1"/>
</dbReference>
<dbReference type="GO" id="GO:0051539">
    <property type="term" value="F:4 iron, 4 sulfur cluster binding"/>
    <property type="evidence" value="ECO:0007669"/>
    <property type="project" value="UniProtKB-KW"/>
</dbReference>
<evidence type="ECO:0000313" key="10">
    <source>
        <dbReference type="EMBL" id="QEY23143.1"/>
    </source>
</evidence>
<dbReference type="Pfam" id="PF12801">
    <property type="entry name" value="Fer4_5"/>
    <property type="match status" value="1"/>
</dbReference>
<dbReference type="InterPro" id="IPR017900">
    <property type="entry name" value="4Fe4S_Fe_S_CS"/>
</dbReference>
<dbReference type="PANTHER" id="PTHR30176">
    <property type="entry name" value="FERREDOXIN-TYPE PROTEIN NAPH"/>
    <property type="match status" value="1"/>
</dbReference>
<dbReference type="InterPro" id="IPR032879">
    <property type="entry name" value="FixG_C"/>
</dbReference>
<feature type="transmembrane region" description="Helical" evidence="8">
    <location>
        <begin position="94"/>
        <end position="123"/>
    </location>
</feature>
<dbReference type="AlphaFoldDB" id="A0A5P3MNM5"/>
<dbReference type="SUPFAM" id="SSF54862">
    <property type="entry name" value="4Fe-4S ferredoxins"/>
    <property type="match status" value="1"/>
</dbReference>
<dbReference type="PANTHER" id="PTHR30176:SF3">
    <property type="entry name" value="FERREDOXIN-TYPE PROTEIN NAPH"/>
    <property type="match status" value="1"/>
</dbReference>
<evidence type="ECO:0000259" key="9">
    <source>
        <dbReference type="PROSITE" id="PS51379"/>
    </source>
</evidence>
<dbReference type="PROSITE" id="PS51379">
    <property type="entry name" value="4FE4S_FER_2"/>
    <property type="match status" value="1"/>
</dbReference>
<evidence type="ECO:0000256" key="3">
    <source>
        <dbReference type="ARBA" id="ARBA00022723"/>
    </source>
</evidence>
<keyword evidence="8" id="KW-1133">Transmembrane helix</keyword>
<name>A0A5P3MNM5_NEIAN</name>
<proteinExistence type="predicted"/>
<dbReference type="PROSITE" id="PS00198">
    <property type="entry name" value="4FE4S_FER_1"/>
    <property type="match status" value="1"/>
</dbReference>
<protein>
    <submittedName>
        <fullName evidence="10">Cytochrome c oxidase accessory protein CcoG</fullName>
    </submittedName>
</protein>
<dbReference type="Gene3D" id="2.60.40.10">
    <property type="entry name" value="Immunoglobulins"/>
    <property type="match status" value="1"/>
</dbReference>
<keyword evidence="1" id="KW-0813">Transport</keyword>
<evidence type="ECO:0000313" key="11">
    <source>
        <dbReference type="Proteomes" id="UP000325536"/>
    </source>
</evidence>
<dbReference type="RefSeq" id="WP_123795402.1">
    <property type="nucleotide sequence ID" value="NZ_CP031699.1"/>
</dbReference>
<feature type="transmembrane region" description="Helical" evidence="8">
    <location>
        <begin position="56"/>
        <end position="74"/>
    </location>
</feature>
<keyword evidence="5" id="KW-0408">Iron</keyword>
<reference evidence="10 11" key="1">
    <citation type="submission" date="2018-08" db="EMBL/GenBank/DDBJ databases">
        <title>Neisseria animalis ATCC 49930 complete genome.</title>
        <authorList>
            <person name="Veseli I.A."/>
            <person name="Mascarenhas dos Santos A.C."/>
            <person name="Buttler R."/>
            <person name="Pombert J.-F."/>
        </authorList>
    </citation>
    <scope>NUCLEOTIDE SEQUENCE [LARGE SCALE GENOMIC DNA]</scope>
    <source>
        <strain evidence="10 11">ATCC 49930</strain>
    </source>
</reference>
<dbReference type="Pfam" id="PF11614">
    <property type="entry name" value="FixG_C"/>
    <property type="match status" value="1"/>
</dbReference>
<keyword evidence="6" id="KW-0411">Iron-sulfur</keyword>
<dbReference type="InterPro" id="IPR013783">
    <property type="entry name" value="Ig-like_fold"/>
</dbReference>
<keyword evidence="2" id="KW-0004">4Fe-4S</keyword>
<keyword evidence="8" id="KW-0472">Membrane</keyword>
<dbReference type="InterPro" id="IPR051684">
    <property type="entry name" value="Electron_Trans/Redox"/>
</dbReference>
<feature type="transmembrane region" description="Helical" evidence="8">
    <location>
        <begin position="361"/>
        <end position="379"/>
    </location>
</feature>
<dbReference type="InterPro" id="IPR009051">
    <property type="entry name" value="Helical_ferredxn"/>
</dbReference>
<feature type="transmembrane region" description="Helical" evidence="8">
    <location>
        <begin position="203"/>
        <end position="231"/>
    </location>
</feature>
<feature type="compositionally biased region" description="Polar residues" evidence="7">
    <location>
        <begin position="9"/>
        <end position="24"/>
    </location>
</feature>
<keyword evidence="8" id="KW-0812">Transmembrane</keyword>
<keyword evidence="11" id="KW-1185">Reference proteome</keyword>
<dbReference type="EMBL" id="CP031699">
    <property type="protein sequence ID" value="QEY23143.1"/>
    <property type="molecule type" value="Genomic_DNA"/>
</dbReference>
<evidence type="ECO:0000256" key="4">
    <source>
        <dbReference type="ARBA" id="ARBA00022982"/>
    </source>
</evidence>
<dbReference type="GO" id="GO:0046872">
    <property type="term" value="F:metal ion binding"/>
    <property type="evidence" value="ECO:0007669"/>
    <property type="project" value="UniProtKB-KW"/>
</dbReference>
<gene>
    <name evidence="10" type="primary">ccoG</name>
    <name evidence="10" type="ORF">D0T90_00320</name>
</gene>
<dbReference type="Pfam" id="PF13746">
    <property type="entry name" value="Fer4_18"/>
    <property type="match status" value="1"/>
</dbReference>
<dbReference type="InterPro" id="IPR017896">
    <property type="entry name" value="4Fe4S_Fe-S-bd"/>
</dbReference>
<evidence type="ECO:0000256" key="5">
    <source>
        <dbReference type="ARBA" id="ARBA00023004"/>
    </source>
</evidence>
<dbReference type="Gene3D" id="1.10.1060.10">
    <property type="entry name" value="Alpha-helical ferredoxin"/>
    <property type="match status" value="1"/>
</dbReference>
<evidence type="ECO:0000256" key="1">
    <source>
        <dbReference type="ARBA" id="ARBA00022448"/>
    </source>
</evidence>
<feature type="transmembrane region" description="Helical" evidence="8">
    <location>
        <begin position="179"/>
        <end position="197"/>
    </location>
</feature>
<dbReference type="InterPro" id="IPR014116">
    <property type="entry name" value="Cyt_c_oxidase_cbb3_FixG"/>
</dbReference>
<dbReference type="Proteomes" id="UP000325536">
    <property type="component" value="Chromosome"/>
</dbReference>
<sequence>MSDIPQPQPSEKTQNNPSAANTPKTAPKSGKPRTSSVIQIHPAGERIHPKKADGRFAKLRIAAVLATQFVFYVIPWFNWNGRQAVLFDIPERHFFIFGLSLGMGDLIYMALLLMICAFGLFWWTTIAGRLWCGYSCPQTVYTEIMLWIDHLVEGDRNKRLKLEKSPWNFTKIRIKATKYLLIFLFVAWTGITFAGWFNPIREFVPALFNGTAGGGAIFAAAFYGFMTFLLAHIMREKVCLHMCPYARFQSAMFDHDTLIISYDAERGEPRGARKKTANKEEEKLGDCINCAMCVQVCPVGIDIRDGLQYQCIGCAACIDACDEIMDKMNYPRGLIRYTTEGALKHDYAEKDIKKRLLRPRVAGYGAVLAVVVTAFLVGISQRESMEVDILKDRGVMVRENNKGWLENSYNLRVLNYSENEQILTATVKGFEEIELTGLPEGGLRVPARETVTIPVQVSTIPEYADKGSHPIEFEFTYHEVTDGEPSPSVLVEESTFIGE</sequence>
<feature type="region of interest" description="Disordered" evidence="7">
    <location>
        <begin position="1"/>
        <end position="35"/>
    </location>
</feature>
<dbReference type="OrthoDB" id="9811700at2"/>
<accession>A0A5P3MNM5</accession>
<feature type="domain" description="4Fe-4S ferredoxin-type" evidence="9">
    <location>
        <begin position="275"/>
        <end position="306"/>
    </location>
</feature>
<evidence type="ECO:0000256" key="8">
    <source>
        <dbReference type="SAM" id="Phobius"/>
    </source>
</evidence>
<keyword evidence="4" id="KW-0249">Electron transport</keyword>